<evidence type="ECO:0000256" key="3">
    <source>
        <dbReference type="ARBA" id="ARBA00022737"/>
    </source>
</evidence>
<evidence type="ECO:0000256" key="1">
    <source>
        <dbReference type="ARBA" id="ARBA00004430"/>
    </source>
</evidence>
<dbReference type="InterPro" id="IPR019734">
    <property type="entry name" value="TPR_rpt"/>
</dbReference>
<protein>
    <recommendedName>
        <fullName evidence="7">Outer dynein arm-docking complex subunit 4</fullName>
    </recommendedName>
    <alternativeName>
        <fullName evidence="8">Tetratricopeptide repeat protein 25</fullName>
    </alternativeName>
</protein>
<keyword evidence="4 9" id="KW-0802">TPR repeat</keyword>
<dbReference type="Pfam" id="PF13414">
    <property type="entry name" value="TPR_11"/>
    <property type="match status" value="1"/>
</dbReference>
<dbReference type="GO" id="GO:0005930">
    <property type="term" value="C:axoneme"/>
    <property type="evidence" value="ECO:0007669"/>
    <property type="project" value="UniProtKB-SubCell"/>
</dbReference>
<organism evidence="11 12">
    <name type="scientific">Trichonephila clavata</name>
    <name type="common">Joro spider</name>
    <name type="synonym">Nephila clavata</name>
    <dbReference type="NCBI Taxonomy" id="2740835"/>
    <lineage>
        <taxon>Eukaryota</taxon>
        <taxon>Metazoa</taxon>
        <taxon>Ecdysozoa</taxon>
        <taxon>Arthropoda</taxon>
        <taxon>Chelicerata</taxon>
        <taxon>Arachnida</taxon>
        <taxon>Araneae</taxon>
        <taxon>Araneomorphae</taxon>
        <taxon>Entelegynae</taxon>
        <taxon>Araneoidea</taxon>
        <taxon>Nephilidae</taxon>
        <taxon>Trichonephila</taxon>
    </lineage>
</organism>
<name>A0A8X6LA04_TRICU</name>
<evidence type="ECO:0000256" key="10">
    <source>
        <dbReference type="SAM" id="MobiDB-lite"/>
    </source>
</evidence>
<accession>A0A8X6LA04</accession>
<dbReference type="Proteomes" id="UP000887116">
    <property type="component" value="Unassembled WGS sequence"/>
</dbReference>
<proteinExistence type="predicted"/>
<dbReference type="SUPFAM" id="SSF48452">
    <property type="entry name" value="TPR-like"/>
    <property type="match status" value="1"/>
</dbReference>
<dbReference type="PANTHER" id="PTHR23040">
    <property type="match status" value="1"/>
</dbReference>
<evidence type="ECO:0000256" key="9">
    <source>
        <dbReference type="PROSITE-ProRule" id="PRU00339"/>
    </source>
</evidence>
<dbReference type="AlphaFoldDB" id="A0A8X6LA04"/>
<comment type="caution">
    <text evidence="11">The sequence shown here is derived from an EMBL/GenBank/DDBJ whole genome shotgun (WGS) entry which is preliminary data.</text>
</comment>
<evidence type="ECO:0000256" key="2">
    <source>
        <dbReference type="ARBA" id="ARBA00022490"/>
    </source>
</evidence>
<dbReference type="InterPro" id="IPR011990">
    <property type="entry name" value="TPR-like_helical_dom_sf"/>
</dbReference>
<evidence type="ECO:0000256" key="7">
    <source>
        <dbReference type="ARBA" id="ARBA00034139"/>
    </source>
</evidence>
<feature type="repeat" description="TPR" evidence="9">
    <location>
        <begin position="29"/>
        <end position="62"/>
    </location>
</feature>
<sequence length="484" mass="57179">MLKTNESDMDLDAFLESLMKPVYVPKFPFSLYFSEGCKYYHKGMYEKAIEKLDEALNLDPTNIRAFLARAKVHIYLRQFDKAKEDANEALKLWPEYSEAYDLKGLSQYLKGDFEGAYITYFTGRRLRPGIEKLRLGQQLCEQAIDNSMKEKGGLITKKDIDLVRRVREGGPRFERKSQSKMFIFERFSKDKKILEELLSDEDVKCAHRLCKDSLNVIQNTERFWAMETPLNTRKDWPTIRQRFVKRGTVIQYIVSMKNRCQYYLRGGLANQCITESQNLLKQMESQPDIPKEQVMKLKADIFHLLSLAYEIKENDSLHLEYLLKELKVSQESELIHPRIRAFHHLGKYYFKNQDYQNACRYFLAVTRALEPKKLKKFMEERMRYSTRDIKTEKEEDLADIQDAETWVRNFKNNLHNFISPSTSNKLLLEIIREDMELEEMGQNSSSDSSETNETEIYETAEEYSESIVYEENENRNNSITNLTE</sequence>
<gene>
    <name evidence="11" type="primary">ttc25_1</name>
    <name evidence="11" type="ORF">TNCT_685981</name>
</gene>
<evidence type="ECO:0000313" key="11">
    <source>
        <dbReference type="EMBL" id="GFR02020.1"/>
    </source>
</evidence>
<evidence type="ECO:0000313" key="12">
    <source>
        <dbReference type="Proteomes" id="UP000887116"/>
    </source>
</evidence>
<dbReference type="Gene3D" id="1.25.40.10">
    <property type="entry name" value="Tetratricopeptide repeat domain"/>
    <property type="match status" value="1"/>
</dbReference>
<dbReference type="EMBL" id="BMAO01025348">
    <property type="protein sequence ID" value="GFR02020.1"/>
    <property type="molecule type" value="Genomic_DNA"/>
</dbReference>
<dbReference type="PANTHER" id="PTHR23040:SF1">
    <property type="entry name" value="OUTER DYNEIN ARM-DOCKING COMPLEX SUBUNIT 4"/>
    <property type="match status" value="1"/>
</dbReference>
<dbReference type="SMART" id="SM00028">
    <property type="entry name" value="TPR"/>
    <property type="match status" value="4"/>
</dbReference>
<evidence type="ECO:0000256" key="8">
    <source>
        <dbReference type="ARBA" id="ARBA00034143"/>
    </source>
</evidence>
<keyword evidence="12" id="KW-1185">Reference proteome</keyword>
<keyword evidence="6" id="KW-0966">Cell projection</keyword>
<dbReference type="PROSITE" id="PS50005">
    <property type="entry name" value="TPR"/>
    <property type="match status" value="1"/>
</dbReference>
<keyword evidence="3" id="KW-0677">Repeat</keyword>
<evidence type="ECO:0000256" key="6">
    <source>
        <dbReference type="ARBA" id="ARBA00023273"/>
    </source>
</evidence>
<keyword evidence="2" id="KW-0963">Cytoplasm</keyword>
<feature type="compositionally biased region" description="Acidic residues" evidence="10">
    <location>
        <begin position="450"/>
        <end position="471"/>
    </location>
</feature>
<evidence type="ECO:0000256" key="4">
    <source>
        <dbReference type="ARBA" id="ARBA00022803"/>
    </source>
</evidence>
<feature type="compositionally biased region" description="Polar residues" evidence="10">
    <location>
        <begin position="475"/>
        <end position="484"/>
    </location>
</feature>
<keyword evidence="5" id="KW-0206">Cytoskeleton</keyword>
<dbReference type="InterPro" id="IPR040111">
    <property type="entry name" value="ODAD4"/>
</dbReference>
<comment type="subcellular location">
    <subcellularLocation>
        <location evidence="1">Cytoplasm</location>
        <location evidence="1">Cytoskeleton</location>
        <location evidence="1">Cilium axoneme</location>
    </subcellularLocation>
</comment>
<evidence type="ECO:0000256" key="5">
    <source>
        <dbReference type="ARBA" id="ARBA00023212"/>
    </source>
</evidence>
<dbReference type="OrthoDB" id="245563at2759"/>
<dbReference type="PROSITE" id="PS50293">
    <property type="entry name" value="TPR_REGION"/>
    <property type="match status" value="1"/>
</dbReference>
<reference evidence="11" key="1">
    <citation type="submission" date="2020-07" db="EMBL/GenBank/DDBJ databases">
        <title>Multicomponent nature underlies the extraordinary mechanical properties of spider dragline silk.</title>
        <authorList>
            <person name="Kono N."/>
            <person name="Nakamura H."/>
            <person name="Mori M."/>
            <person name="Yoshida Y."/>
            <person name="Ohtoshi R."/>
            <person name="Malay A.D."/>
            <person name="Moran D.A.P."/>
            <person name="Tomita M."/>
            <person name="Numata K."/>
            <person name="Arakawa K."/>
        </authorList>
    </citation>
    <scope>NUCLEOTIDE SEQUENCE</scope>
</reference>
<dbReference type="Pfam" id="PF13181">
    <property type="entry name" value="TPR_8"/>
    <property type="match status" value="1"/>
</dbReference>
<feature type="region of interest" description="Disordered" evidence="10">
    <location>
        <begin position="438"/>
        <end position="484"/>
    </location>
</feature>